<evidence type="ECO:0000256" key="1">
    <source>
        <dbReference type="ARBA" id="ARBA00023015"/>
    </source>
</evidence>
<dbReference type="PROSITE" id="PS51078">
    <property type="entry name" value="ICLR_ED"/>
    <property type="match status" value="1"/>
</dbReference>
<evidence type="ECO:0000256" key="3">
    <source>
        <dbReference type="ARBA" id="ARBA00023163"/>
    </source>
</evidence>
<dbReference type="GO" id="GO:0003677">
    <property type="term" value="F:DNA binding"/>
    <property type="evidence" value="ECO:0007669"/>
    <property type="project" value="UniProtKB-KW"/>
</dbReference>
<dbReference type="RefSeq" id="WP_167112078.1">
    <property type="nucleotide sequence ID" value="NZ_JAANOU010000001.1"/>
</dbReference>
<dbReference type="SMART" id="SM00346">
    <property type="entry name" value="HTH_ICLR"/>
    <property type="match status" value="1"/>
</dbReference>
<comment type="caution">
    <text evidence="6">The sequence shown here is derived from an EMBL/GenBank/DDBJ whole genome shotgun (WGS) entry which is preliminary data.</text>
</comment>
<gene>
    <name evidence="6" type="ORF">FHX46_001630</name>
</gene>
<dbReference type="Proteomes" id="UP000754495">
    <property type="component" value="Unassembled WGS sequence"/>
</dbReference>
<feature type="domain" description="IclR-ED" evidence="5">
    <location>
        <begin position="77"/>
        <end position="259"/>
    </location>
</feature>
<accession>A0ABX0SUR3</accession>
<dbReference type="Gene3D" id="1.10.10.10">
    <property type="entry name" value="Winged helix-like DNA-binding domain superfamily/Winged helix DNA-binding domain"/>
    <property type="match status" value="1"/>
</dbReference>
<sequence length="268" mass="29038">MDKELDTPVRGDRGLGSVANALRLIEALAATPEAGVSELARELGLTKPSVDRLLTTMVSAGFVEQNGETRKYRLTVKLVSLADSVRPRIRFIDIARPYLVELSERFHETVNLGVLSGDSILYADTIPSSQMFRIDVRAGSRLPAYCTAMGKAILAFSDPTTVAAYLRDFTPMAYTRFTTPNAATLREQLAEVRRSGYALDEGEILEEVCCIAAPILDADGHAVASVSITAPRSTFHKKLAELTAVVPRTVERISEQARTANVQPGAAS</sequence>
<dbReference type="Pfam" id="PF09339">
    <property type="entry name" value="HTH_IclR"/>
    <property type="match status" value="1"/>
</dbReference>
<evidence type="ECO:0000259" key="4">
    <source>
        <dbReference type="PROSITE" id="PS51077"/>
    </source>
</evidence>
<dbReference type="InterPro" id="IPR029016">
    <property type="entry name" value="GAF-like_dom_sf"/>
</dbReference>
<keyword evidence="3" id="KW-0804">Transcription</keyword>
<keyword evidence="1" id="KW-0805">Transcription regulation</keyword>
<evidence type="ECO:0000313" key="6">
    <source>
        <dbReference type="EMBL" id="NIH79100.1"/>
    </source>
</evidence>
<dbReference type="Gene3D" id="3.30.450.40">
    <property type="match status" value="1"/>
</dbReference>
<proteinExistence type="predicted"/>
<dbReference type="SUPFAM" id="SSF55781">
    <property type="entry name" value="GAF domain-like"/>
    <property type="match status" value="1"/>
</dbReference>
<dbReference type="EMBL" id="JAANOU010000001">
    <property type="protein sequence ID" value="NIH79100.1"/>
    <property type="molecule type" value="Genomic_DNA"/>
</dbReference>
<dbReference type="InterPro" id="IPR050707">
    <property type="entry name" value="HTH_MetabolicPath_Reg"/>
</dbReference>
<dbReference type="InterPro" id="IPR036390">
    <property type="entry name" value="WH_DNA-bd_sf"/>
</dbReference>
<dbReference type="SUPFAM" id="SSF46785">
    <property type="entry name" value="Winged helix' DNA-binding domain"/>
    <property type="match status" value="1"/>
</dbReference>
<keyword evidence="2 6" id="KW-0238">DNA-binding</keyword>
<reference evidence="6 7" key="1">
    <citation type="submission" date="2020-03" db="EMBL/GenBank/DDBJ databases">
        <title>Sequencing the genomes of 1000 actinobacteria strains.</title>
        <authorList>
            <person name="Klenk H.-P."/>
        </authorList>
    </citation>
    <scope>NUCLEOTIDE SEQUENCE [LARGE SCALE GENOMIC DNA]</scope>
    <source>
        <strain evidence="6 7">DSM 45668</strain>
    </source>
</reference>
<dbReference type="InterPro" id="IPR014757">
    <property type="entry name" value="Tscrpt_reg_IclR_C"/>
</dbReference>
<dbReference type="Pfam" id="PF01614">
    <property type="entry name" value="IclR_C"/>
    <property type="match status" value="1"/>
</dbReference>
<evidence type="ECO:0000256" key="2">
    <source>
        <dbReference type="ARBA" id="ARBA00023125"/>
    </source>
</evidence>
<dbReference type="PANTHER" id="PTHR30136">
    <property type="entry name" value="HELIX-TURN-HELIX TRANSCRIPTIONAL REGULATOR, ICLR FAMILY"/>
    <property type="match status" value="1"/>
</dbReference>
<evidence type="ECO:0000259" key="5">
    <source>
        <dbReference type="PROSITE" id="PS51078"/>
    </source>
</evidence>
<dbReference type="PANTHER" id="PTHR30136:SF35">
    <property type="entry name" value="HTH-TYPE TRANSCRIPTIONAL REGULATOR RV1719"/>
    <property type="match status" value="1"/>
</dbReference>
<dbReference type="InterPro" id="IPR005471">
    <property type="entry name" value="Tscrpt_reg_IclR_N"/>
</dbReference>
<dbReference type="InterPro" id="IPR036388">
    <property type="entry name" value="WH-like_DNA-bd_sf"/>
</dbReference>
<name>A0ABX0SUR3_9PSEU</name>
<dbReference type="PROSITE" id="PS51077">
    <property type="entry name" value="HTH_ICLR"/>
    <property type="match status" value="1"/>
</dbReference>
<organism evidence="6 7">
    <name type="scientific">Amycolatopsis viridis</name>
    <dbReference type="NCBI Taxonomy" id="185678"/>
    <lineage>
        <taxon>Bacteria</taxon>
        <taxon>Bacillati</taxon>
        <taxon>Actinomycetota</taxon>
        <taxon>Actinomycetes</taxon>
        <taxon>Pseudonocardiales</taxon>
        <taxon>Pseudonocardiaceae</taxon>
        <taxon>Amycolatopsis</taxon>
    </lineage>
</organism>
<protein>
    <submittedName>
        <fullName evidence="6">DNA-binding IclR family transcriptional regulator</fullName>
    </submittedName>
</protein>
<keyword evidence="7" id="KW-1185">Reference proteome</keyword>
<feature type="domain" description="HTH iclR-type" evidence="4">
    <location>
        <begin position="15"/>
        <end position="76"/>
    </location>
</feature>
<evidence type="ECO:0000313" key="7">
    <source>
        <dbReference type="Proteomes" id="UP000754495"/>
    </source>
</evidence>